<dbReference type="Gene3D" id="3.10.350.10">
    <property type="entry name" value="LysM domain"/>
    <property type="match status" value="1"/>
</dbReference>
<dbReference type="Proteomes" id="UP001383192">
    <property type="component" value="Unassembled WGS sequence"/>
</dbReference>
<dbReference type="InterPro" id="IPR018392">
    <property type="entry name" value="LysM"/>
</dbReference>
<evidence type="ECO:0000259" key="2">
    <source>
        <dbReference type="PROSITE" id="PS51782"/>
    </source>
</evidence>
<feature type="compositionally biased region" description="Acidic residues" evidence="1">
    <location>
        <begin position="94"/>
        <end position="107"/>
    </location>
</feature>
<feature type="compositionally biased region" description="Basic and acidic residues" evidence="1">
    <location>
        <begin position="68"/>
        <end position="89"/>
    </location>
</feature>
<feature type="region of interest" description="Disordered" evidence="1">
    <location>
        <begin position="278"/>
        <end position="302"/>
    </location>
</feature>
<feature type="region of interest" description="Disordered" evidence="1">
    <location>
        <begin position="61"/>
        <end position="168"/>
    </location>
</feature>
<dbReference type="EMBL" id="JAYKXP010000079">
    <property type="protein sequence ID" value="KAK7030269.1"/>
    <property type="molecule type" value="Genomic_DNA"/>
</dbReference>
<dbReference type="InterPro" id="IPR036779">
    <property type="entry name" value="LysM_dom_sf"/>
</dbReference>
<protein>
    <recommendedName>
        <fullName evidence="2">LysM domain-containing protein</fullName>
    </recommendedName>
</protein>
<proteinExistence type="predicted"/>
<accession>A0AAW0BVJ9</accession>
<name>A0AAW0BVJ9_9AGAR</name>
<dbReference type="PROSITE" id="PS51782">
    <property type="entry name" value="LYSM"/>
    <property type="match status" value="1"/>
</dbReference>
<organism evidence="3 4">
    <name type="scientific">Paramarasmius palmivorus</name>
    <dbReference type="NCBI Taxonomy" id="297713"/>
    <lineage>
        <taxon>Eukaryota</taxon>
        <taxon>Fungi</taxon>
        <taxon>Dikarya</taxon>
        <taxon>Basidiomycota</taxon>
        <taxon>Agaricomycotina</taxon>
        <taxon>Agaricomycetes</taxon>
        <taxon>Agaricomycetidae</taxon>
        <taxon>Agaricales</taxon>
        <taxon>Marasmiineae</taxon>
        <taxon>Marasmiaceae</taxon>
        <taxon>Paramarasmius</taxon>
    </lineage>
</organism>
<gene>
    <name evidence="3" type="ORF">VNI00_014286</name>
</gene>
<dbReference type="Pfam" id="PF01476">
    <property type="entry name" value="LysM"/>
    <property type="match status" value="1"/>
</dbReference>
<evidence type="ECO:0000256" key="1">
    <source>
        <dbReference type="SAM" id="MobiDB-lite"/>
    </source>
</evidence>
<dbReference type="CDD" id="cd00118">
    <property type="entry name" value="LysM"/>
    <property type="match status" value="1"/>
</dbReference>
<reference evidence="3 4" key="1">
    <citation type="submission" date="2024-01" db="EMBL/GenBank/DDBJ databases">
        <title>A draft genome for a cacao thread blight-causing isolate of Paramarasmius palmivorus.</title>
        <authorList>
            <person name="Baruah I.K."/>
            <person name="Bukari Y."/>
            <person name="Amoako-Attah I."/>
            <person name="Meinhardt L.W."/>
            <person name="Bailey B.A."/>
            <person name="Cohen S.P."/>
        </authorList>
    </citation>
    <scope>NUCLEOTIDE SEQUENCE [LARGE SCALE GENOMIC DNA]</scope>
    <source>
        <strain evidence="3 4">GH-12</strain>
    </source>
</reference>
<comment type="caution">
    <text evidence="3">The sequence shown here is derived from an EMBL/GenBank/DDBJ whole genome shotgun (WGS) entry which is preliminary data.</text>
</comment>
<feature type="domain" description="LysM" evidence="2">
    <location>
        <begin position="168"/>
        <end position="218"/>
    </location>
</feature>
<evidence type="ECO:0000313" key="4">
    <source>
        <dbReference type="Proteomes" id="UP001383192"/>
    </source>
</evidence>
<dbReference type="AlphaFoldDB" id="A0AAW0BVJ9"/>
<sequence length="337" mass="37317">MSTLLCLACSSSLPPRTSQTQKIFITPCCNQPICPSCITANPRLERYNPCLMCLGGVDAVSKSTSKGEGNEEQGRRKERNVDGSVRDEDLFVLGDDDEQDEDEDEGDGDGHGQGDRNPETPPAYTETLTSQAGELDGSRTKQDEAVTGEAESEEQRVNEAEPPTPRRARYHIKRGDTLQGIVLKFGVNREDLCRLNNLPLSTLTTTPHLLHTRTTLLLPDSARITGKNKENVSYTDAVENPEVRKLRERERAGKRLQSITKEVDWDVAKAYVALADGDGEEEEHAAKRKELGSGSGKATLESRAVDRYLDDIEWEESEMRAGRGPSTMRGVPVFRKE</sequence>
<keyword evidence="4" id="KW-1185">Reference proteome</keyword>
<feature type="compositionally biased region" description="Basic and acidic residues" evidence="1">
    <location>
        <begin position="108"/>
        <end position="118"/>
    </location>
</feature>
<evidence type="ECO:0000313" key="3">
    <source>
        <dbReference type="EMBL" id="KAK7030269.1"/>
    </source>
</evidence>
<dbReference type="SUPFAM" id="SSF54106">
    <property type="entry name" value="LysM domain"/>
    <property type="match status" value="1"/>
</dbReference>